<keyword evidence="2" id="KW-0677">Repeat</keyword>
<evidence type="ECO:0000256" key="4">
    <source>
        <dbReference type="ARBA" id="ARBA00022833"/>
    </source>
</evidence>
<dbReference type="InterPro" id="IPR041367">
    <property type="entry name" value="Znf-CCCH_4"/>
</dbReference>
<keyword evidence="1 5" id="KW-0479">Metal-binding</keyword>
<dbReference type="PROSITE" id="PS50103">
    <property type="entry name" value="ZF_C3H1"/>
    <property type="match status" value="2"/>
</dbReference>
<feature type="domain" description="C3H1-type" evidence="6">
    <location>
        <begin position="129"/>
        <end position="151"/>
    </location>
</feature>
<dbReference type="GO" id="GO:0045892">
    <property type="term" value="P:negative regulation of DNA-templated transcription"/>
    <property type="evidence" value="ECO:0007669"/>
    <property type="project" value="InterPro"/>
</dbReference>
<dbReference type="EMBL" id="LGUB01000334">
    <property type="protein sequence ID" value="KRH93443.1"/>
    <property type="molecule type" value="Genomic_DNA"/>
</dbReference>
<evidence type="ECO:0000256" key="5">
    <source>
        <dbReference type="PROSITE-ProRule" id="PRU00723"/>
    </source>
</evidence>
<keyword evidence="3 5" id="KW-0863">Zinc-finger</keyword>
<dbReference type="Proteomes" id="UP000051530">
    <property type="component" value="Unassembled WGS sequence"/>
</dbReference>
<evidence type="ECO:0000256" key="2">
    <source>
        <dbReference type="ARBA" id="ARBA00022737"/>
    </source>
</evidence>
<evidence type="ECO:0000313" key="8">
    <source>
        <dbReference type="Proteomes" id="UP000051530"/>
    </source>
</evidence>
<dbReference type="InterPro" id="IPR045124">
    <property type="entry name" value="Su(sable)-like"/>
</dbReference>
<proteinExistence type="predicted"/>
<dbReference type="SUPFAM" id="SSF90229">
    <property type="entry name" value="CCCH zinc finger"/>
    <property type="match status" value="1"/>
</dbReference>
<organism evidence="7 8">
    <name type="scientific">Pseudoloma neurophilia</name>
    <dbReference type="NCBI Taxonomy" id="146866"/>
    <lineage>
        <taxon>Eukaryota</taxon>
        <taxon>Fungi</taxon>
        <taxon>Fungi incertae sedis</taxon>
        <taxon>Microsporidia</taxon>
        <taxon>Pseudoloma</taxon>
    </lineage>
</organism>
<protein>
    <submittedName>
        <fullName evidence="7">Polyadenylation factor I complex, subunit, Yth1 (CPSF subunit)</fullName>
    </submittedName>
</protein>
<feature type="domain" description="C3H1-type" evidence="6">
    <location>
        <begin position="99"/>
        <end position="126"/>
    </location>
</feature>
<feature type="zinc finger region" description="C3H1-type" evidence="5">
    <location>
        <begin position="129"/>
        <end position="151"/>
    </location>
</feature>
<dbReference type="GO" id="GO:0008270">
    <property type="term" value="F:zinc ion binding"/>
    <property type="evidence" value="ECO:0007669"/>
    <property type="project" value="UniProtKB-KW"/>
</dbReference>
<dbReference type="OrthoDB" id="411372at2759"/>
<sequence length="175" mass="20259">MMKKMAVPTKISADLLVYRNKILKQNQKNALKITAKTSQNSLEEKEVEKLPSLDEIEKLTIPVLEKSSSQENNFQSNSAENESLAKTGYFGKRPRLNYNGQRPICKFYLSNSCTRGENCTFSHDLRKIPCRSFHLRKNCNRKICTYSHEPVSAAVYNKMKEDDMKERKSYISPFH</sequence>
<dbReference type="SMART" id="SM00356">
    <property type="entry name" value="ZnF_C3H1"/>
    <property type="match status" value="2"/>
</dbReference>
<feature type="zinc finger region" description="C3H1-type" evidence="5">
    <location>
        <begin position="99"/>
        <end position="126"/>
    </location>
</feature>
<dbReference type="Gene3D" id="4.10.1000.10">
    <property type="entry name" value="Zinc finger, CCCH-type"/>
    <property type="match status" value="1"/>
</dbReference>
<dbReference type="VEuPathDB" id="MicrosporidiaDB:M153_87600058"/>
<comment type="caution">
    <text evidence="7">The sequence shown here is derived from an EMBL/GenBank/DDBJ whole genome shotgun (WGS) entry which is preliminary data.</text>
</comment>
<dbReference type="InterPro" id="IPR036855">
    <property type="entry name" value="Znf_CCCH_sf"/>
</dbReference>
<reference evidence="7 8" key="1">
    <citation type="submission" date="2015-07" db="EMBL/GenBank/DDBJ databases">
        <title>The genome of Pseudoloma neurophilia, a relevant intracellular parasite of the zebrafish.</title>
        <authorList>
            <person name="Ndikumana S."/>
            <person name="Pelin A."/>
            <person name="Sanders J."/>
            <person name="Corradi N."/>
        </authorList>
    </citation>
    <scope>NUCLEOTIDE SEQUENCE [LARGE SCALE GENOMIC DNA]</scope>
    <source>
        <strain evidence="7 8">MK1</strain>
    </source>
</reference>
<evidence type="ECO:0000256" key="3">
    <source>
        <dbReference type="ARBA" id="ARBA00022771"/>
    </source>
</evidence>
<dbReference type="AlphaFoldDB" id="A0A0R0LVN5"/>
<dbReference type="PANTHER" id="PTHR13119">
    <property type="entry name" value="ZINC FINGER CCCH DOMAIN-CONTAINING PROTEI"/>
    <property type="match status" value="1"/>
</dbReference>
<dbReference type="InterPro" id="IPR000571">
    <property type="entry name" value="Znf_CCCH"/>
</dbReference>
<dbReference type="PANTHER" id="PTHR13119:SF12">
    <property type="entry name" value="PROTEIN SUPPRESSOR OF SABLE"/>
    <property type="match status" value="1"/>
</dbReference>
<keyword evidence="4 5" id="KW-0862">Zinc</keyword>
<evidence type="ECO:0000313" key="7">
    <source>
        <dbReference type="EMBL" id="KRH93443.1"/>
    </source>
</evidence>
<dbReference type="Pfam" id="PF18044">
    <property type="entry name" value="zf-CCCH_4"/>
    <property type="match status" value="1"/>
</dbReference>
<dbReference type="GO" id="GO:0003723">
    <property type="term" value="F:RNA binding"/>
    <property type="evidence" value="ECO:0007669"/>
    <property type="project" value="InterPro"/>
</dbReference>
<evidence type="ECO:0000256" key="1">
    <source>
        <dbReference type="ARBA" id="ARBA00022723"/>
    </source>
</evidence>
<dbReference type="GO" id="GO:0005634">
    <property type="term" value="C:nucleus"/>
    <property type="evidence" value="ECO:0007669"/>
    <property type="project" value="TreeGrafter"/>
</dbReference>
<name>A0A0R0LVN5_9MICR</name>
<keyword evidence="8" id="KW-1185">Reference proteome</keyword>
<accession>A0A0R0LVN5</accession>
<gene>
    <name evidence="7" type="ORF">M153_87600058</name>
</gene>
<evidence type="ECO:0000259" key="6">
    <source>
        <dbReference type="PROSITE" id="PS50103"/>
    </source>
</evidence>